<dbReference type="GeneID" id="42365398"/>
<keyword evidence="2" id="KW-1185">Reference proteome</keyword>
<protein>
    <submittedName>
        <fullName evidence="1">Uncharacterized protein</fullName>
    </submittedName>
</protein>
<sequence>MQSRISTKNSTDSKTAEIEITKGGLKELHNLVTGDGKLFLDGRSDENSLVDGYTIKAKRDPDRVVVQELSNEIALINIDYRNVWVKQTGELKIPDSERLEGLITGFDQKENLVLKHVEGELSIETDTERIKLETGEYESDRESVNEALQRIHYDSQSDIYYSTEHVMNAKAELFSGILTDFLSEAETERANLLELSIDDGDLNVGIMDKNRNQITEEDIGYSAEGTGSSKYRYAVLSILEGLFGRVKFYLSDDSGLVIRKGDLDYFEAVYTIAPVISEGEEQ</sequence>
<evidence type="ECO:0000313" key="1">
    <source>
        <dbReference type="EMBL" id="QGA80880.1"/>
    </source>
</evidence>
<dbReference type="AlphaFoldDB" id="A0A5Q0UI73"/>
<dbReference type="Proteomes" id="UP000377803">
    <property type="component" value="Chromosome"/>
</dbReference>
<evidence type="ECO:0000313" key="2">
    <source>
        <dbReference type="Proteomes" id="UP000377803"/>
    </source>
</evidence>
<reference evidence="2" key="1">
    <citation type="submission" date="2019-05" db="EMBL/GenBank/DDBJ databases">
        <title>Candidatus Nanohalobium constans, a novel model system to study the DPANN nano-sized archaea: genomic and physiological characterization of a nanoarchaeon co-cultured with its chitinotrophic host.</title>
        <authorList>
            <person name="La Cono V."/>
            <person name="Arcadi E."/>
            <person name="Crisafi F."/>
            <person name="Denaro R."/>
            <person name="La Spada G."/>
            <person name="Messina E."/>
            <person name="Smedile F."/>
            <person name="Toshchakov S.V."/>
            <person name="Shevchenko M.A."/>
            <person name="Golyshin P.N."/>
            <person name="Golyshina O.V."/>
            <person name="Ferrer M."/>
            <person name="Rohde M."/>
            <person name="Mushegian A."/>
            <person name="Sorokin D.Y."/>
            <person name="Giuliano L."/>
            <person name="Yakimov M.M."/>
        </authorList>
    </citation>
    <scope>NUCLEOTIDE SEQUENCE [LARGE SCALE GENOMIC DNA]</scope>
    <source>
        <strain evidence="2">LC1Nh</strain>
    </source>
</reference>
<accession>A0A5Q0UI73</accession>
<gene>
    <name evidence="1" type="ORF">LC1Nh_1004</name>
</gene>
<dbReference type="RefSeq" id="WP_153550625.1">
    <property type="nucleotide sequence ID" value="NZ_CP040089.1"/>
</dbReference>
<dbReference type="KEGG" id="ncon:LC1Nh_1004"/>
<proteinExistence type="predicted"/>
<dbReference type="EMBL" id="CP040089">
    <property type="protein sequence ID" value="QGA80880.1"/>
    <property type="molecule type" value="Genomic_DNA"/>
</dbReference>
<name>A0A5Q0UI73_9ARCH</name>
<organism evidence="1 2">
    <name type="scientific">Candidatus Nanohalobium constans</name>
    <dbReference type="NCBI Taxonomy" id="2565781"/>
    <lineage>
        <taxon>Archaea</taxon>
        <taxon>Candidatus Nanohalarchaeota</taxon>
        <taxon>Candidatus Nanohalobia</taxon>
        <taxon>Candidatus Nanohalobiales</taxon>
        <taxon>Candidatus Nanohalobiaceae</taxon>
        <taxon>Candidatus Nanohalobium</taxon>
    </lineage>
</organism>